<protein>
    <submittedName>
        <fullName evidence="2">Uncharacterized protein</fullName>
    </submittedName>
</protein>
<sequence length="217" mass="25008">MKGLRYPQVPPTVCALLLVALVGSISAEDFDVITVMHKLARTDIVLKMKLDNVTLVVKDFIYCKNISSAEESVKLINEYIGLRKDFIKAYQDTCEEIVKRGIIFHSPYLASHLFSNLPIWEKDLNRTKDELFKLDQILKFYKGCELSRISKKSIKLNVKAVNKQILKGSRLQLLREDEVKACKERATQINDFSVSHNLTESVTSEWIEEMLDPKNWE</sequence>
<evidence type="ECO:0000256" key="1">
    <source>
        <dbReference type="SAM" id="SignalP"/>
    </source>
</evidence>
<keyword evidence="3" id="KW-1185">Reference proteome</keyword>
<feature type="chain" id="PRO_5046773423" evidence="1">
    <location>
        <begin position="28"/>
        <end position="217"/>
    </location>
</feature>
<proteinExistence type="predicted"/>
<feature type="signal peptide" evidence="1">
    <location>
        <begin position="1"/>
        <end position="27"/>
    </location>
</feature>
<reference evidence="2 3" key="1">
    <citation type="journal article" date="2022" name="Allergy">
        <title>Genome assembly and annotation of Periplaneta americana reveal a comprehensive cockroach allergen profile.</title>
        <authorList>
            <person name="Wang L."/>
            <person name="Xiong Q."/>
            <person name="Saelim N."/>
            <person name="Wang L."/>
            <person name="Nong W."/>
            <person name="Wan A.T."/>
            <person name="Shi M."/>
            <person name="Liu X."/>
            <person name="Cao Q."/>
            <person name="Hui J.H.L."/>
            <person name="Sookrung N."/>
            <person name="Leung T.F."/>
            <person name="Tungtrongchitr A."/>
            <person name="Tsui S.K.W."/>
        </authorList>
    </citation>
    <scope>NUCLEOTIDE SEQUENCE [LARGE SCALE GENOMIC DNA]</scope>
    <source>
        <strain evidence="2">PWHHKU_190912</strain>
    </source>
</reference>
<name>A0ABQ8S268_PERAM</name>
<organism evidence="2 3">
    <name type="scientific">Periplaneta americana</name>
    <name type="common">American cockroach</name>
    <name type="synonym">Blatta americana</name>
    <dbReference type="NCBI Taxonomy" id="6978"/>
    <lineage>
        <taxon>Eukaryota</taxon>
        <taxon>Metazoa</taxon>
        <taxon>Ecdysozoa</taxon>
        <taxon>Arthropoda</taxon>
        <taxon>Hexapoda</taxon>
        <taxon>Insecta</taxon>
        <taxon>Pterygota</taxon>
        <taxon>Neoptera</taxon>
        <taxon>Polyneoptera</taxon>
        <taxon>Dictyoptera</taxon>
        <taxon>Blattodea</taxon>
        <taxon>Blattoidea</taxon>
        <taxon>Blattidae</taxon>
        <taxon>Blattinae</taxon>
        <taxon>Periplaneta</taxon>
    </lineage>
</organism>
<gene>
    <name evidence="2" type="ORF">ANN_24000</name>
</gene>
<dbReference type="EMBL" id="JAJSOF020000037">
    <property type="protein sequence ID" value="KAJ4427987.1"/>
    <property type="molecule type" value="Genomic_DNA"/>
</dbReference>
<evidence type="ECO:0000313" key="3">
    <source>
        <dbReference type="Proteomes" id="UP001148838"/>
    </source>
</evidence>
<keyword evidence="1" id="KW-0732">Signal</keyword>
<dbReference type="Proteomes" id="UP001148838">
    <property type="component" value="Unassembled WGS sequence"/>
</dbReference>
<evidence type="ECO:0000313" key="2">
    <source>
        <dbReference type="EMBL" id="KAJ4427987.1"/>
    </source>
</evidence>
<comment type="caution">
    <text evidence="2">The sequence shown here is derived from an EMBL/GenBank/DDBJ whole genome shotgun (WGS) entry which is preliminary data.</text>
</comment>
<accession>A0ABQ8S268</accession>